<dbReference type="PROSITE" id="PS50929">
    <property type="entry name" value="ABC_TM1F"/>
    <property type="match status" value="1"/>
</dbReference>
<proteinExistence type="predicted"/>
<evidence type="ECO:0000313" key="11">
    <source>
        <dbReference type="Proteomes" id="UP000326354"/>
    </source>
</evidence>
<evidence type="ECO:0000256" key="5">
    <source>
        <dbReference type="ARBA" id="ARBA00022989"/>
    </source>
</evidence>
<dbReference type="InterPro" id="IPR039421">
    <property type="entry name" value="Type_1_exporter"/>
</dbReference>
<feature type="transmembrane region" description="Helical" evidence="7">
    <location>
        <begin position="180"/>
        <end position="205"/>
    </location>
</feature>
<dbReference type="PANTHER" id="PTHR43394:SF4">
    <property type="entry name" value="TOXIN SECRETION ABC TRANSPORTER ATP-BINDING PROTEIN"/>
    <property type="match status" value="1"/>
</dbReference>
<dbReference type="Pfam" id="PF00005">
    <property type="entry name" value="ABC_tran"/>
    <property type="match status" value="1"/>
</dbReference>
<keyword evidence="2 7" id="KW-0812">Transmembrane</keyword>
<dbReference type="GO" id="GO:0016887">
    <property type="term" value="F:ATP hydrolysis activity"/>
    <property type="evidence" value="ECO:0007669"/>
    <property type="project" value="InterPro"/>
</dbReference>
<dbReference type="GO" id="GO:0005886">
    <property type="term" value="C:plasma membrane"/>
    <property type="evidence" value="ECO:0007669"/>
    <property type="project" value="UniProtKB-SubCell"/>
</dbReference>
<keyword evidence="4 10" id="KW-0067">ATP-binding</keyword>
<keyword evidence="3" id="KW-0547">Nucleotide-binding</keyword>
<feature type="transmembrane region" description="Helical" evidence="7">
    <location>
        <begin position="294"/>
        <end position="314"/>
    </location>
</feature>
<dbReference type="InterPro" id="IPR011527">
    <property type="entry name" value="ABC1_TM_dom"/>
</dbReference>
<dbReference type="Gene3D" id="3.40.50.300">
    <property type="entry name" value="P-loop containing nucleotide triphosphate hydrolases"/>
    <property type="match status" value="1"/>
</dbReference>
<comment type="subcellular location">
    <subcellularLocation>
        <location evidence="1">Cell membrane</location>
        <topology evidence="1">Multi-pass membrane protein</topology>
    </subcellularLocation>
</comment>
<organism evidence="10 11">
    <name type="scientific">Uabimicrobium amorphum</name>
    <dbReference type="NCBI Taxonomy" id="2596890"/>
    <lineage>
        <taxon>Bacteria</taxon>
        <taxon>Pseudomonadati</taxon>
        <taxon>Planctomycetota</taxon>
        <taxon>Candidatus Uabimicrobiia</taxon>
        <taxon>Candidatus Uabimicrobiales</taxon>
        <taxon>Candidatus Uabimicrobiaceae</taxon>
        <taxon>Candidatus Uabimicrobium</taxon>
    </lineage>
</organism>
<evidence type="ECO:0000313" key="10">
    <source>
        <dbReference type="EMBL" id="BBM83488.1"/>
    </source>
</evidence>
<dbReference type="InterPro" id="IPR003439">
    <property type="entry name" value="ABC_transporter-like_ATP-bd"/>
</dbReference>
<dbReference type="InterPro" id="IPR003593">
    <property type="entry name" value="AAA+_ATPase"/>
</dbReference>
<dbReference type="Proteomes" id="UP000326354">
    <property type="component" value="Chromosome"/>
</dbReference>
<keyword evidence="6 7" id="KW-0472">Membrane</keyword>
<feature type="transmembrane region" description="Helical" evidence="7">
    <location>
        <begin position="433"/>
        <end position="451"/>
    </location>
</feature>
<evidence type="ECO:0000256" key="6">
    <source>
        <dbReference type="ARBA" id="ARBA00023136"/>
    </source>
</evidence>
<feature type="transmembrane region" description="Helical" evidence="7">
    <location>
        <begin position="217"/>
        <end position="242"/>
    </location>
</feature>
<dbReference type="GO" id="GO:0005524">
    <property type="term" value="F:ATP binding"/>
    <property type="evidence" value="ECO:0007669"/>
    <property type="project" value="UniProtKB-KW"/>
</dbReference>
<dbReference type="PROSITE" id="PS50893">
    <property type="entry name" value="ABC_TRANSPORTER_2"/>
    <property type="match status" value="1"/>
</dbReference>
<feature type="domain" description="ABC transmembrane type-1" evidence="9">
    <location>
        <begin position="182"/>
        <end position="462"/>
    </location>
</feature>
<dbReference type="AlphaFoldDB" id="A0A5S9IKE1"/>
<evidence type="ECO:0000256" key="3">
    <source>
        <dbReference type="ARBA" id="ARBA00022741"/>
    </source>
</evidence>
<dbReference type="SUPFAM" id="SSF90123">
    <property type="entry name" value="ABC transporter transmembrane region"/>
    <property type="match status" value="1"/>
</dbReference>
<keyword evidence="5 7" id="KW-1133">Transmembrane helix</keyword>
<evidence type="ECO:0000259" key="9">
    <source>
        <dbReference type="PROSITE" id="PS50929"/>
    </source>
</evidence>
<dbReference type="KEGG" id="uam:UABAM_01840"/>
<feature type="transmembrane region" description="Helical" evidence="7">
    <location>
        <begin position="399"/>
        <end position="427"/>
    </location>
</feature>
<keyword evidence="11" id="KW-1185">Reference proteome</keyword>
<gene>
    <name evidence="10" type="ORF">UABAM_01840</name>
</gene>
<accession>A0A5S9IKE1</accession>
<dbReference type="Gene3D" id="1.20.1560.10">
    <property type="entry name" value="ABC transporter type 1, transmembrane domain"/>
    <property type="match status" value="1"/>
</dbReference>
<evidence type="ECO:0000256" key="2">
    <source>
        <dbReference type="ARBA" id="ARBA00022692"/>
    </source>
</evidence>
<evidence type="ECO:0000256" key="4">
    <source>
        <dbReference type="ARBA" id="ARBA00022840"/>
    </source>
</evidence>
<feature type="domain" description="ABC transporter" evidence="8">
    <location>
        <begin position="494"/>
        <end position="710"/>
    </location>
</feature>
<evidence type="ECO:0000259" key="8">
    <source>
        <dbReference type="PROSITE" id="PS50893"/>
    </source>
</evidence>
<dbReference type="InterPro" id="IPR027417">
    <property type="entry name" value="P-loop_NTPase"/>
</dbReference>
<name>A0A5S9IKE1_UABAM</name>
<dbReference type="SMART" id="SM00382">
    <property type="entry name" value="AAA"/>
    <property type="match status" value="1"/>
</dbReference>
<dbReference type="InterPro" id="IPR036640">
    <property type="entry name" value="ABC1_TM_sf"/>
</dbReference>
<dbReference type="PANTHER" id="PTHR43394">
    <property type="entry name" value="ATP-DEPENDENT PERMEASE MDL1, MITOCHONDRIAL"/>
    <property type="match status" value="1"/>
</dbReference>
<dbReference type="OrthoDB" id="311344at2"/>
<protein>
    <submittedName>
        <fullName evidence="10">ABC transporter ATP-binding protein</fullName>
    </submittedName>
</protein>
<evidence type="ECO:0000256" key="7">
    <source>
        <dbReference type="SAM" id="Phobius"/>
    </source>
</evidence>
<dbReference type="SUPFAM" id="SSF52540">
    <property type="entry name" value="P-loop containing nucleoside triphosphate hydrolases"/>
    <property type="match status" value="1"/>
</dbReference>
<feature type="transmembrane region" description="Helical" evidence="7">
    <location>
        <begin position="320"/>
        <end position="342"/>
    </location>
</feature>
<reference evidence="10 11" key="1">
    <citation type="submission" date="2019-08" db="EMBL/GenBank/DDBJ databases">
        <title>Complete genome sequence of Candidatus Uab amorphum.</title>
        <authorList>
            <person name="Shiratori T."/>
            <person name="Suzuki S."/>
            <person name="Kakizawa Y."/>
            <person name="Ishida K."/>
        </authorList>
    </citation>
    <scope>NUCLEOTIDE SEQUENCE [LARGE SCALE GENOMIC DNA]</scope>
    <source>
        <strain evidence="10 11">SRT547</strain>
    </source>
</reference>
<sequence length="713" mass="80514">MKKYTQQECYDEFVSVLEFLYSNLHLDIDYEEFRKAIEQGDLIVDSQKSLYTELTKVCATLGVQIYKMPIRIEQIFTTKNKNEPWLFFNDRPGKFNGWLGISEVYGRKAKVHFLTSGVTKWISLSKIRKIIGEEKVSLGKTWLAASSGLPLSPLESRYHKKALSPQRRLFQFLKIEKNDLYAVFIYSLVAGFFYLVTPIVVQTLVNTIAFGTLLQPLLILTIALFFILAFAAIIGTLNSYVVELIQQRLFAKLACDLSYRLPRVKFSSFDRHNPPELVNRFFDIVTVQKSASSLVIDGLSIVLQTIIGMIFLMLYHPILLIFNVVLLASICYVLFALGYGAIRTSVKESYAKYDVVGWLQDIVRNRIVFKSQGGLNYLSKQSDAYTRNYLKARKNHFRILLWQIIGFFGVQAFANAAVLGFGGYLVIQGELSLGQLVAAEIIIALITLNLTKFSKHLAVYYDLVAATDKLGYLIDLSMERNNGDFINIDKPIEVKVKNLTFSYKTNTVLRNAEMVIPQGKMVGLVGKTGSGKSTLLEVLYGLRTQSSGRVLFNNVDNRYFFLPNLRAHLSLSRGQELFAGTIRENICLDRPLEISKINDVLYELGILDFIQKMPDGLETKVTSLGNPLSQGLTYCIVIARAVLSGARLIIIDQLLDSIDGDLRKKIADYLKSCCEEGLFTVLISAYNLDSLQDCDLVYEIVDEKIQLIEGKNG</sequence>
<dbReference type="Pfam" id="PF00664">
    <property type="entry name" value="ABC_membrane"/>
    <property type="match status" value="1"/>
</dbReference>
<dbReference type="EMBL" id="AP019860">
    <property type="protein sequence ID" value="BBM83488.1"/>
    <property type="molecule type" value="Genomic_DNA"/>
</dbReference>
<dbReference type="GO" id="GO:0015421">
    <property type="term" value="F:ABC-type oligopeptide transporter activity"/>
    <property type="evidence" value="ECO:0007669"/>
    <property type="project" value="TreeGrafter"/>
</dbReference>
<dbReference type="RefSeq" id="WP_151967686.1">
    <property type="nucleotide sequence ID" value="NZ_AP019860.1"/>
</dbReference>
<evidence type="ECO:0000256" key="1">
    <source>
        <dbReference type="ARBA" id="ARBA00004651"/>
    </source>
</evidence>